<reference evidence="1 2" key="1">
    <citation type="submission" date="2019-02" db="EMBL/GenBank/DDBJ databases">
        <title>Deep-cultivation of Planctomycetes and their phenomic and genomic characterization uncovers novel biology.</title>
        <authorList>
            <person name="Wiegand S."/>
            <person name="Jogler M."/>
            <person name="Boedeker C."/>
            <person name="Pinto D."/>
            <person name="Vollmers J."/>
            <person name="Rivas-Marin E."/>
            <person name="Kohn T."/>
            <person name="Peeters S.H."/>
            <person name="Heuer A."/>
            <person name="Rast P."/>
            <person name="Oberbeckmann S."/>
            <person name="Bunk B."/>
            <person name="Jeske O."/>
            <person name="Meyerdierks A."/>
            <person name="Storesund J.E."/>
            <person name="Kallscheuer N."/>
            <person name="Luecker S."/>
            <person name="Lage O.M."/>
            <person name="Pohl T."/>
            <person name="Merkel B.J."/>
            <person name="Hornburger P."/>
            <person name="Mueller R.-W."/>
            <person name="Bruemmer F."/>
            <person name="Labrenz M."/>
            <person name="Spormann A.M."/>
            <person name="Op den Camp H."/>
            <person name="Overmann J."/>
            <person name="Amann R."/>
            <person name="Jetten M.S.M."/>
            <person name="Mascher T."/>
            <person name="Medema M.H."/>
            <person name="Devos D.P."/>
            <person name="Kaster A.-K."/>
            <person name="Ovreas L."/>
            <person name="Rohde M."/>
            <person name="Galperin M.Y."/>
            <person name="Jogler C."/>
        </authorList>
    </citation>
    <scope>NUCLEOTIDE SEQUENCE [LARGE SCALE GENOMIC DNA]</scope>
    <source>
        <strain evidence="1 2">Pla133</strain>
    </source>
</reference>
<sequence length="34" mass="3271">MLTVGLADAGIGGADALRHALCSDLPGPAAPNQP</sequence>
<accession>A0A518BFF0</accession>
<name>A0A518BFF0_9BACT</name>
<evidence type="ECO:0000313" key="1">
    <source>
        <dbReference type="EMBL" id="QDU65708.1"/>
    </source>
</evidence>
<protein>
    <submittedName>
        <fullName evidence="1">Uncharacterized protein</fullName>
    </submittedName>
</protein>
<dbReference type="EMBL" id="CP036287">
    <property type="protein sequence ID" value="QDU65708.1"/>
    <property type="molecule type" value="Genomic_DNA"/>
</dbReference>
<dbReference type="KEGG" id="pbap:Pla133_07730"/>
<proteinExistence type="predicted"/>
<organism evidence="1 2">
    <name type="scientific">Engelhardtia mirabilis</name>
    <dbReference type="NCBI Taxonomy" id="2528011"/>
    <lineage>
        <taxon>Bacteria</taxon>
        <taxon>Pseudomonadati</taxon>
        <taxon>Planctomycetota</taxon>
        <taxon>Planctomycetia</taxon>
        <taxon>Planctomycetia incertae sedis</taxon>
        <taxon>Engelhardtia</taxon>
    </lineage>
</organism>
<gene>
    <name evidence="1" type="ORF">Pla133_07730</name>
</gene>
<dbReference type="AlphaFoldDB" id="A0A518BFF0"/>
<keyword evidence="2" id="KW-1185">Reference proteome</keyword>
<dbReference type="Proteomes" id="UP000316921">
    <property type="component" value="Chromosome"/>
</dbReference>
<evidence type="ECO:0000313" key="2">
    <source>
        <dbReference type="Proteomes" id="UP000316921"/>
    </source>
</evidence>